<comment type="caution">
    <text evidence="3">The sequence shown here is derived from an EMBL/GenBank/DDBJ whole genome shotgun (WGS) entry which is preliminary data.</text>
</comment>
<dbReference type="EMBL" id="JABCRI010000270">
    <property type="protein sequence ID" value="KAF8370103.1"/>
    <property type="molecule type" value="Genomic_DNA"/>
</dbReference>
<feature type="region of interest" description="Disordered" evidence="1">
    <location>
        <begin position="271"/>
        <end position="332"/>
    </location>
</feature>
<evidence type="ECO:0000256" key="1">
    <source>
        <dbReference type="SAM" id="MobiDB-lite"/>
    </source>
</evidence>
<feature type="compositionally biased region" description="Basic and acidic residues" evidence="1">
    <location>
        <begin position="285"/>
        <end position="296"/>
    </location>
</feature>
<dbReference type="SUPFAM" id="SSF55729">
    <property type="entry name" value="Acyl-CoA N-acyltransferases (Nat)"/>
    <property type="match status" value="1"/>
</dbReference>
<dbReference type="AlphaFoldDB" id="A0A834Y899"/>
<dbReference type="InterPro" id="IPR000182">
    <property type="entry name" value="GNAT_dom"/>
</dbReference>
<organism evidence="3 4">
    <name type="scientific">Tetracentron sinense</name>
    <name type="common">Spur-leaf</name>
    <dbReference type="NCBI Taxonomy" id="13715"/>
    <lineage>
        <taxon>Eukaryota</taxon>
        <taxon>Viridiplantae</taxon>
        <taxon>Streptophyta</taxon>
        <taxon>Embryophyta</taxon>
        <taxon>Tracheophyta</taxon>
        <taxon>Spermatophyta</taxon>
        <taxon>Magnoliopsida</taxon>
        <taxon>Trochodendrales</taxon>
        <taxon>Trochodendraceae</taxon>
        <taxon>Tetracentron</taxon>
    </lineage>
</organism>
<evidence type="ECO:0000313" key="3">
    <source>
        <dbReference type="EMBL" id="KAF8370103.1"/>
    </source>
</evidence>
<dbReference type="CDD" id="cd20405">
    <property type="entry name" value="Tudor_Agenet_AtDUF_rpt1_3"/>
    <property type="match status" value="1"/>
</dbReference>
<dbReference type="GO" id="GO:0003714">
    <property type="term" value="F:transcription corepressor activity"/>
    <property type="evidence" value="ECO:0007669"/>
    <property type="project" value="InterPro"/>
</dbReference>
<dbReference type="GO" id="GO:0006357">
    <property type="term" value="P:regulation of transcription by RNA polymerase II"/>
    <property type="evidence" value="ECO:0007669"/>
    <property type="project" value="TreeGrafter"/>
</dbReference>
<feature type="compositionally biased region" description="Basic residues" evidence="1">
    <location>
        <begin position="319"/>
        <end position="330"/>
    </location>
</feature>
<dbReference type="SMART" id="SM00743">
    <property type="entry name" value="Agenet"/>
    <property type="match status" value="2"/>
</dbReference>
<dbReference type="CDD" id="cd04301">
    <property type="entry name" value="NAT_SF"/>
    <property type="match status" value="1"/>
</dbReference>
<evidence type="ECO:0000313" key="4">
    <source>
        <dbReference type="Proteomes" id="UP000655225"/>
    </source>
</evidence>
<dbReference type="GO" id="GO:0005634">
    <property type="term" value="C:nucleus"/>
    <property type="evidence" value="ECO:0007669"/>
    <property type="project" value="TreeGrafter"/>
</dbReference>
<dbReference type="OMA" id="HIYTRRC"/>
<dbReference type="Proteomes" id="UP000655225">
    <property type="component" value="Unassembled WGS sequence"/>
</dbReference>
<dbReference type="Pfam" id="PF05641">
    <property type="entry name" value="Agenet"/>
    <property type="match status" value="1"/>
</dbReference>
<proteinExistence type="predicted"/>
<feature type="domain" description="N-acetyltransferase" evidence="2">
    <location>
        <begin position="834"/>
        <end position="968"/>
    </location>
</feature>
<dbReference type="Pfam" id="PF23209">
    <property type="entry name" value="IDM1_C"/>
    <property type="match status" value="1"/>
</dbReference>
<dbReference type="InterPro" id="IPR008395">
    <property type="entry name" value="Agenet-like_dom"/>
</dbReference>
<protein>
    <recommendedName>
        <fullName evidence="2">N-acetyltransferase domain-containing protein</fullName>
    </recommendedName>
</protein>
<dbReference type="Gene3D" id="3.40.630.30">
    <property type="match status" value="1"/>
</dbReference>
<dbReference type="GO" id="GO:0016747">
    <property type="term" value="F:acyltransferase activity, transferring groups other than amino-acyl groups"/>
    <property type="evidence" value="ECO:0007669"/>
    <property type="project" value="InterPro"/>
</dbReference>
<dbReference type="InterPro" id="IPR056511">
    <property type="entry name" value="IDM1_C"/>
</dbReference>
<dbReference type="InterPro" id="IPR016181">
    <property type="entry name" value="Acyl_CoA_acyltransferase"/>
</dbReference>
<reference evidence="3 4" key="1">
    <citation type="submission" date="2020-04" db="EMBL/GenBank/DDBJ databases">
        <title>Plant Genome Project.</title>
        <authorList>
            <person name="Zhang R.-G."/>
        </authorList>
    </citation>
    <scope>NUCLEOTIDE SEQUENCE [LARGE SCALE GENOMIC DNA]</scope>
    <source>
        <strain evidence="3">YNK0</strain>
        <tissue evidence="3">Leaf</tissue>
    </source>
</reference>
<sequence>MNQRKLLLHDKVEVRQFEEGLRGSWHPGVVVSVSDSGRYVEYNELLSETGVSKLVECIPVTNAVEGLCRRRRVPLTNRGHIRPPPPSPPPDTCKPKLNYGLCVDAFYEDAWWEGVVFDRDESSHERSVFFPDEGDERKFNVRDLRVSCEWDEFLGGWRDRGVWVLMKLSEELEQDGSLPLFVKNVWSRLRLNAGFVKVISQWTCGVPSLWNKYLMDVIFELMVESSQQPLGPPNLSDGLLRKRRNKSKNYKQADDNLQLYAPNVQRGNCNDLHIDSSSQNRIRRASPDRTKHDMRLVDGSGRRKSTASDMCLEDNHQSISKRRNSKKPQKTKVNMLPQALVIWEGICDDFPNDLSGQSKGKLSPVLLPKQKKQSVKLKLNSEKPPVKVLNAKKNGFLVNNSCGERNMITDASLLQSNVNGEGNNDGTPIDCSLVPSQKRQSLKFKIKIGKPKPPIICEGKDNRSLVVNLSGGKEMTSDDSRMQSNGIGQGNCSGFTNNLLGQSKGNISRVNPKQKQQSVKKRLALEKSKARVFYKAKDNRYVVDRREKELTPDVLLAQDNHSVNERKKMRKPNQINLVTGFPICSPRKRNGKASCVIIKQSNCLVTGKRGLKKFQLSNVNVKSQSKEEEKTFDVLPKQDEECVTRRRWPLPFANFDKKVRLKDMVSRPRKRKKKRGIFLRGNGVVHLVDVAYVAQGITIVTTVRSLALAINAHVNVHHVDCLSKKGFLMPESCPPEKFCSDTCFEVFVRLRQLLGKSNPTTVEGLSWTIMRSRKNDCYVHDTSKIDIHIELSRALNIMHQCFEPVNEPHTKRDLVVDVIFNRAEDQGPVPFALMASCTGSTTFMVTLLICHRLELQERLDWSKLKRLDFRGFYTMVLQKGDEMISVATVRIHGQRVAEMPLVATNFQYRRQGMCRVLMNELEKMLSKMGIERLVLPAIPQLIETWKTSFGFIEMPLLDRLELLGYPFLGFQGTMMCQKFLGKSTTRKETRGAAENPGHLVPDIAMEYQVSDCKRKFCGLYYKRKSKTKFNGKENKVKGSNGSLEKYKRVYKRRRILANKDSSMDQ</sequence>
<evidence type="ECO:0000259" key="2">
    <source>
        <dbReference type="PROSITE" id="PS51186"/>
    </source>
</evidence>
<accession>A0A834Y899</accession>
<dbReference type="InterPro" id="IPR014002">
    <property type="entry name" value="Agenet_dom_plant"/>
</dbReference>
<dbReference type="PROSITE" id="PS51186">
    <property type="entry name" value="GNAT"/>
    <property type="match status" value="1"/>
</dbReference>
<dbReference type="PANTHER" id="PTHR46309">
    <property type="entry name" value="PHD FINGER PROTEIN 12"/>
    <property type="match status" value="1"/>
</dbReference>
<name>A0A834Y899_TETSI</name>
<dbReference type="InterPro" id="IPR042163">
    <property type="entry name" value="PHF12"/>
</dbReference>
<dbReference type="OrthoDB" id="429143at2759"/>
<dbReference type="PANTHER" id="PTHR46309:SF14">
    <property type="entry name" value="PHD-TYPE DOMAIN-CONTAINING PROTEIN"/>
    <property type="match status" value="1"/>
</dbReference>
<keyword evidence="4" id="KW-1185">Reference proteome</keyword>
<gene>
    <name evidence="3" type="ORF">HHK36_031862</name>
</gene>